<name>A0ABV9VSD4_9ACTN</name>
<proteinExistence type="predicted"/>
<sequence>METEAQNQDPARVATLEAFADTIVPGEKRSPDDRAVAGVASGGGAVASGALQLLEEPAGGISEALDALVLGLNEHATDYAEANGVALDDGVPAFVSLPYEHRAALVQQLTTPGHPEKQVWVGLALFSNMAFDSASHLGTAEAFAAGHPGLLTIGFEPPGEDGLNRFPEYSYGRPLADLHPDTTATGSPA</sequence>
<dbReference type="EMBL" id="JBHSIU010000011">
    <property type="protein sequence ID" value="MFC4998328.1"/>
    <property type="molecule type" value="Genomic_DNA"/>
</dbReference>
<evidence type="ECO:0000313" key="1">
    <source>
        <dbReference type="EMBL" id="MFC4998328.1"/>
    </source>
</evidence>
<keyword evidence="2" id="KW-1185">Reference proteome</keyword>
<gene>
    <name evidence="1" type="ORF">ACFPIJ_10830</name>
</gene>
<accession>A0ABV9VSD4</accession>
<comment type="caution">
    <text evidence="1">The sequence shown here is derived from an EMBL/GenBank/DDBJ whole genome shotgun (WGS) entry which is preliminary data.</text>
</comment>
<dbReference type="Proteomes" id="UP001595912">
    <property type="component" value="Unassembled WGS sequence"/>
</dbReference>
<organism evidence="1 2">
    <name type="scientific">Dactylosporangium cerinum</name>
    <dbReference type="NCBI Taxonomy" id="1434730"/>
    <lineage>
        <taxon>Bacteria</taxon>
        <taxon>Bacillati</taxon>
        <taxon>Actinomycetota</taxon>
        <taxon>Actinomycetes</taxon>
        <taxon>Micromonosporales</taxon>
        <taxon>Micromonosporaceae</taxon>
        <taxon>Dactylosporangium</taxon>
    </lineage>
</organism>
<dbReference type="InterPro" id="IPR046029">
    <property type="entry name" value="DUF5987"/>
</dbReference>
<reference evidence="2" key="1">
    <citation type="journal article" date="2019" name="Int. J. Syst. Evol. Microbiol.">
        <title>The Global Catalogue of Microorganisms (GCM) 10K type strain sequencing project: providing services to taxonomists for standard genome sequencing and annotation.</title>
        <authorList>
            <consortium name="The Broad Institute Genomics Platform"/>
            <consortium name="The Broad Institute Genome Sequencing Center for Infectious Disease"/>
            <person name="Wu L."/>
            <person name="Ma J."/>
        </authorList>
    </citation>
    <scope>NUCLEOTIDE SEQUENCE [LARGE SCALE GENOMIC DNA]</scope>
    <source>
        <strain evidence="2">CGMCC 4.7152</strain>
    </source>
</reference>
<evidence type="ECO:0000313" key="2">
    <source>
        <dbReference type="Proteomes" id="UP001595912"/>
    </source>
</evidence>
<protein>
    <submittedName>
        <fullName evidence="1">DUF5987 family protein</fullName>
    </submittedName>
</protein>
<dbReference type="RefSeq" id="WP_380114582.1">
    <property type="nucleotide sequence ID" value="NZ_JBHSIU010000011.1"/>
</dbReference>
<dbReference type="Pfam" id="PF19449">
    <property type="entry name" value="DUF5987"/>
    <property type="match status" value="1"/>
</dbReference>